<accession>A0ABS4IMH2</accession>
<dbReference type="PANTHER" id="PTHR43586:SF15">
    <property type="entry name" value="BLR3095 PROTEIN"/>
    <property type="match status" value="1"/>
</dbReference>
<evidence type="ECO:0000259" key="1">
    <source>
        <dbReference type="Pfam" id="PF00266"/>
    </source>
</evidence>
<dbReference type="InterPro" id="IPR015422">
    <property type="entry name" value="PyrdxlP-dep_Trfase_small"/>
</dbReference>
<dbReference type="SUPFAM" id="SSF53383">
    <property type="entry name" value="PLP-dependent transferases"/>
    <property type="match status" value="1"/>
</dbReference>
<protein>
    <submittedName>
        <fullName evidence="2">Selenocysteine lyase/cysteine desulfurase</fullName>
    </submittedName>
</protein>
<dbReference type="Gene3D" id="3.90.1150.10">
    <property type="entry name" value="Aspartate Aminotransferase, domain 1"/>
    <property type="match status" value="1"/>
</dbReference>
<organism evidence="2 3">
    <name type="scientific">Paenibacillus eucommiae</name>
    <dbReference type="NCBI Taxonomy" id="1355755"/>
    <lineage>
        <taxon>Bacteria</taxon>
        <taxon>Bacillati</taxon>
        <taxon>Bacillota</taxon>
        <taxon>Bacilli</taxon>
        <taxon>Bacillales</taxon>
        <taxon>Paenibacillaceae</taxon>
        <taxon>Paenibacillus</taxon>
    </lineage>
</organism>
<keyword evidence="2" id="KW-0456">Lyase</keyword>
<dbReference type="Pfam" id="PF00266">
    <property type="entry name" value="Aminotran_5"/>
    <property type="match status" value="1"/>
</dbReference>
<dbReference type="Gene3D" id="3.40.640.10">
    <property type="entry name" value="Type I PLP-dependent aspartate aminotransferase-like (Major domain)"/>
    <property type="match status" value="1"/>
</dbReference>
<reference evidence="2 3" key="1">
    <citation type="submission" date="2021-03" db="EMBL/GenBank/DDBJ databases">
        <title>Genomic Encyclopedia of Type Strains, Phase IV (KMG-IV): sequencing the most valuable type-strain genomes for metagenomic binning, comparative biology and taxonomic classification.</title>
        <authorList>
            <person name="Goeker M."/>
        </authorList>
    </citation>
    <scope>NUCLEOTIDE SEQUENCE [LARGE SCALE GENOMIC DNA]</scope>
    <source>
        <strain evidence="2 3">DSM 26048</strain>
    </source>
</reference>
<dbReference type="GO" id="GO:0016829">
    <property type="term" value="F:lyase activity"/>
    <property type="evidence" value="ECO:0007669"/>
    <property type="project" value="UniProtKB-KW"/>
</dbReference>
<dbReference type="RefSeq" id="WP_209969104.1">
    <property type="nucleotide sequence ID" value="NZ_JAGGLB010000001.1"/>
</dbReference>
<dbReference type="InterPro" id="IPR015421">
    <property type="entry name" value="PyrdxlP-dep_Trfase_major"/>
</dbReference>
<dbReference type="EMBL" id="JAGGLB010000001">
    <property type="protein sequence ID" value="MBP1988755.1"/>
    <property type="molecule type" value="Genomic_DNA"/>
</dbReference>
<evidence type="ECO:0000313" key="3">
    <source>
        <dbReference type="Proteomes" id="UP001519287"/>
    </source>
</evidence>
<proteinExistence type="predicted"/>
<name>A0ABS4IMH2_9BACL</name>
<comment type="caution">
    <text evidence="2">The sequence shown here is derived from an EMBL/GenBank/DDBJ whole genome shotgun (WGS) entry which is preliminary data.</text>
</comment>
<feature type="domain" description="Aminotransferase class V" evidence="1">
    <location>
        <begin position="21"/>
        <end position="364"/>
    </location>
</feature>
<dbReference type="InterPro" id="IPR015424">
    <property type="entry name" value="PyrdxlP-dep_Trfase"/>
</dbReference>
<dbReference type="PANTHER" id="PTHR43586">
    <property type="entry name" value="CYSTEINE DESULFURASE"/>
    <property type="match status" value="1"/>
</dbReference>
<evidence type="ECO:0000313" key="2">
    <source>
        <dbReference type="EMBL" id="MBP1988755.1"/>
    </source>
</evidence>
<sequence>MESLVNKQSFIGLDTCTWLYSGAEVPVHQGCMDAVNEYLQYRGKGPGGRAHNAEIEQLCKQNLAQLLQGNPENIALLSNSSEIISMIAQSLDFEEGDNVILNTIEFPSGVLPWLLLKSKGVEVRVVDHKDWKISVEDIMDQVDERTRLVITSHVSYHTGARLDYKKLYAELKKTQALLLLDITQSLGAVQVDMNHADFVVCSSYKWLLSLHGVGVLGVNPARVQAFNPKSVGWRSVADMFGPDRFKTVTFQDDARRFELGFPSYPTIYAMQYSTGLLLREGPERIEQHILSLGGMLIEQLSELGYEIMTPKEPDKRAGNICVVAERGEEIADELHKQQIYVWGGDGRFRASIHLFNDSKDIETLIQALRSFQ</sequence>
<dbReference type="InterPro" id="IPR000192">
    <property type="entry name" value="Aminotrans_V_dom"/>
</dbReference>
<gene>
    <name evidence="2" type="ORF">J2Z66_000350</name>
</gene>
<keyword evidence="3" id="KW-1185">Reference proteome</keyword>
<dbReference type="Proteomes" id="UP001519287">
    <property type="component" value="Unassembled WGS sequence"/>
</dbReference>